<sequence>MAEAAPLDDGDLSKKQAIALKRIDQGEIYKQEGNMCYREKNYKKAIGKYHRALLQVKDVDRQDGQQMLKGMMGGVSGVEDRSCQLTATMAERVKELEMSCYNNLAACLLHDTNPNYERVKEYCQNVLKLDEQNRKAWYRQGVALYHLKDYEEAQDCLNRARKKVPKDPDILRYLNLCKEALSKQLQAEKHRYQGMFQKMAEGEEEVIEMDDDK</sequence>
<dbReference type="InterPro" id="IPR019734">
    <property type="entry name" value="TPR_rpt"/>
</dbReference>
<dbReference type="SMART" id="SM00028">
    <property type="entry name" value="TPR"/>
    <property type="match status" value="3"/>
</dbReference>
<dbReference type="SUPFAM" id="SSF48452">
    <property type="entry name" value="TPR-like"/>
    <property type="match status" value="1"/>
</dbReference>
<dbReference type="Proteomes" id="UP001152320">
    <property type="component" value="Chromosome 3"/>
</dbReference>
<evidence type="ECO:0000256" key="3">
    <source>
        <dbReference type="PROSITE-ProRule" id="PRU00339"/>
    </source>
</evidence>
<keyword evidence="1" id="KW-0677">Repeat</keyword>
<accession>A0A9Q1CIL4</accession>
<evidence type="ECO:0000313" key="5">
    <source>
        <dbReference type="Proteomes" id="UP001152320"/>
    </source>
</evidence>
<dbReference type="Pfam" id="PF14559">
    <property type="entry name" value="TPR_19"/>
    <property type="match status" value="1"/>
</dbReference>
<dbReference type="OrthoDB" id="407558at2759"/>
<dbReference type="InterPro" id="IPR039663">
    <property type="entry name" value="AIP/AIPL1/TTC9"/>
</dbReference>
<evidence type="ECO:0000313" key="4">
    <source>
        <dbReference type="EMBL" id="KAJ8045350.1"/>
    </source>
</evidence>
<dbReference type="AlphaFoldDB" id="A0A9Q1CIL4"/>
<comment type="caution">
    <text evidence="4">The sequence shown here is derived from an EMBL/GenBank/DDBJ whole genome shotgun (WGS) entry which is preliminary data.</text>
</comment>
<name>A0A9Q1CIL4_HOLLE</name>
<dbReference type="InterPro" id="IPR011990">
    <property type="entry name" value="TPR-like_helical_dom_sf"/>
</dbReference>
<gene>
    <name evidence="4" type="ORF">HOLleu_08342</name>
</gene>
<reference evidence="4" key="1">
    <citation type="submission" date="2021-10" db="EMBL/GenBank/DDBJ databases">
        <title>Tropical sea cucumber genome reveals ecological adaptation and Cuvierian tubules defense mechanism.</title>
        <authorList>
            <person name="Chen T."/>
        </authorList>
    </citation>
    <scope>NUCLEOTIDE SEQUENCE</scope>
    <source>
        <strain evidence="4">Nanhai2018</strain>
        <tissue evidence="4">Muscle</tissue>
    </source>
</reference>
<proteinExistence type="predicted"/>
<keyword evidence="2 3" id="KW-0802">TPR repeat</keyword>
<dbReference type="PROSITE" id="PS50005">
    <property type="entry name" value="TPR"/>
    <property type="match status" value="1"/>
</dbReference>
<evidence type="ECO:0000256" key="1">
    <source>
        <dbReference type="ARBA" id="ARBA00022737"/>
    </source>
</evidence>
<organism evidence="4 5">
    <name type="scientific">Holothuria leucospilota</name>
    <name type="common">Black long sea cucumber</name>
    <name type="synonym">Mertensiothuria leucospilota</name>
    <dbReference type="NCBI Taxonomy" id="206669"/>
    <lineage>
        <taxon>Eukaryota</taxon>
        <taxon>Metazoa</taxon>
        <taxon>Echinodermata</taxon>
        <taxon>Eleutherozoa</taxon>
        <taxon>Echinozoa</taxon>
        <taxon>Holothuroidea</taxon>
        <taxon>Aspidochirotacea</taxon>
        <taxon>Aspidochirotida</taxon>
        <taxon>Holothuriidae</taxon>
        <taxon>Holothuria</taxon>
    </lineage>
</organism>
<dbReference type="Gene3D" id="1.25.40.10">
    <property type="entry name" value="Tetratricopeptide repeat domain"/>
    <property type="match status" value="1"/>
</dbReference>
<evidence type="ECO:0000256" key="2">
    <source>
        <dbReference type="ARBA" id="ARBA00022803"/>
    </source>
</evidence>
<dbReference type="EMBL" id="JAIZAY010000003">
    <property type="protein sequence ID" value="KAJ8045350.1"/>
    <property type="molecule type" value="Genomic_DNA"/>
</dbReference>
<protein>
    <submittedName>
        <fullName evidence="4">Tetratricopeptide repeat protein 9C</fullName>
    </submittedName>
</protein>
<feature type="repeat" description="TPR" evidence="3">
    <location>
        <begin position="134"/>
        <end position="167"/>
    </location>
</feature>
<dbReference type="PANTHER" id="PTHR11242">
    <property type="entry name" value="ARYL HYDROCARBON RECEPTOR INTERACTING PROTEIN RELATED"/>
    <property type="match status" value="1"/>
</dbReference>
<dbReference type="PANTHER" id="PTHR11242:SF18">
    <property type="entry name" value="PEPTIDYLPROLYL ISOMERASE"/>
    <property type="match status" value="1"/>
</dbReference>
<keyword evidence="5" id="KW-1185">Reference proteome</keyword>